<gene>
    <name evidence="3" type="ORF">DFP98_13067</name>
</gene>
<reference evidence="3 4" key="1">
    <citation type="submission" date="2018-07" db="EMBL/GenBank/DDBJ databases">
        <title>Genomic Encyclopedia of Type Strains, Phase III (KMG-III): the genomes of soil and plant-associated and newly described type strains.</title>
        <authorList>
            <person name="Whitman W."/>
        </authorList>
    </citation>
    <scope>NUCLEOTIDE SEQUENCE [LARGE SCALE GENOMIC DNA]</scope>
    <source>
        <strain evidence="3 4">CECT 7287</strain>
    </source>
</reference>
<comment type="caution">
    <text evidence="3">The sequence shown here is derived from an EMBL/GenBank/DDBJ whole genome shotgun (WGS) entry which is preliminary data.</text>
</comment>
<dbReference type="GO" id="GO:0030410">
    <property type="term" value="F:nicotianamine synthase activity"/>
    <property type="evidence" value="ECO:0007669"/>
    <property type="project" value="InterPro"/>
</dbReference>
<dbReference type="PANTHER" id="PTHR32266">
    <property type="entry name" value="NICOTIANAMINE SYNTHASE 3"/>
    <property type="match status" value="1"/>
</dbReference>
<dbReference type="AlphaFoldDB" id="A0A3D9IFU0"/>
<evidence type="ECO:0000256" key="2">
    <source>
        <dbReference type="ARBA" id="ARBA00022691"/>
    </source>
</evidence>
<dbReference type="Gene3D" id="3.40.50.150">
    <property type="entry name" value="Vaccinia Virus protein VP39"/>
    <property type="match status" value="1"/>
</dbReference>
<proteinExistence type="predicted"/>
<dbReference type="OrthoDB" id="1956540at2"/>
<keyword evidence="4" id="KW-1185">Reference proteome</keyword>
<name>A0A3D9IFU0_9BACL</name>
<protein>
    <submittedName>
        <fullName evidence="3">Nicotianamine synthase-like protein</fullName>
    </submittedName>
</protein>
<keyword evidence="1" id="KW-0808">Transferase</keyword>
<dbReference type="Pfam" id="PF03059">
    <property type="entry name" value="NAS"/>
    <property type="match status" value="1"/>
</dbReference>
<keyword evidence="2" id="KW-0949">S-adenosyl-L-methionine</keyword>
<dbReference type="InterPro" id="IPR004298">
    <property type="entry name" value="Nicotian_synth"/>
</dbReference>
<dbReference type="RefSeq" id="WP_116064192.1">
    <property type="nucleotide sequence ID" value="NZ_QRDZ01000030.1"/>
</dbReference>
<dbReference type="Proteomes" id="UP000256977">
    <property type="component" value="Unassembled WGS sequence"/>
</dbReference>
<evidence type="ECO:0000313" key="4">
    <source>
        <dbReference type="Proteomes" id="UP000256977"/>
    </source>
</evidence>
<evidence type="ECO:0000256" key="1">
    <source>
        <dbReference type="ARBA" id="ARBA00022679"/>
    </source>
</evidence>
<dbReference type="InterPro" id="IPR029063">
    <property type="entry name" value="SAM-dependent_MTases_sf"/>
</dbReference>
<dbReference type="PANTHER" id="PTHR32266:SF12">
    <property type="entry name" value="NICOTIANAMINE SYNTHASE 3"/>
    <property type="match status" value="1"/>
</dbReference>
<dbReference type="EMBL" id="QRDZ01000030">
    <property type="protein sequence ID" value="RED60545.1"/>
    <property type="molecule type" value="Genomic_DNA"/>
</dbReference>
<accession>A0A3D9IFU0</accession>
<sequence>MLSEECFAEGMRAWADKLNELGAEVCRRPDSWLRLGAELDRLCEFILREDNERFQWRLESDRDAQEAAGSLRDASARALGALEKMRARQICAHGRSVDLYSSLLSASVREEREGMRLRRGDRVMFIGSGAFPASAFAIAETASEVLCVDIDEEAIRHGTELARYLGMKASFRFLRSHLDDPEFVSAATHVFIASLVPEKRDILRELRSYVRPDCRIVVRYGNGLKSLFNYPLDTGALTEWRAAAPGMTGRIYDTAILRSRTTAYEWQNSHFIASGT</sequence>
<dbReference type="SUPFAM" id="SSF53335">
    <property type="entry name" value="S-adenosyl-L-methionine-dependent methyltransferases"/>
    <property type="match status" value="1"/>
</dbReference>
<evidence type="ECO:0000313" key="3">
    <source>
        <dbReference type="EMBL" id="RED60545.1"/>
    </source>
</evidence>
<organism evidence="3 4">
    <name type="scientific">Cohnella phaseoli</name>
    <dbReference type="NCBI Taxonomy" id="456490"/>
    <lineage>
        <taxon>Bacteria</taxon>
        <taxon>Bacillati</taxon>
        <taxon>Bacillota</taxon>
        <taxon>Bacilli</taxon>
        <taxon>Bacillales</taxon>
        <taxon>Paenibacillaceae</taxon>
        <taxon>Cohnella</taxon>
    </lineage>
</organism>
<dbReference type="GO" id="GO:0030418">
    <property type="term" value="P:nicotianamine biosynthetic process"/>
    <property type="evidence" value="ECO:0007669"/>
    <property type="project" value="InterPro"/>
</dbReference>